<gene>
    <name evidence="3" type="primary">Tti1</name>
    <name evidence="3" type="ORF">HORVUL_R05223</name>
</gene>
<dbReference type="InterPro" id="IPR049362">
    <property type="entry name" value="TTI1_rpt"/>
</dbReference>
<proteinExistence type="predicted"/>
<dbReference type="EMBL" id="VZUA01408406">
    <property type="protein sequence ID" value="NXU69904.1"/>
    <property type="molecule type" value="Genomic_DNA"/>
</dbReference>
<feature type="compositionally biased region" description="Polar residues" evidence="1">
    <location>
        <begin position="130"/>
        <end position="146"/>
    </location>
</feature>
<evidence type="ECO:0000313" key="3">
    <source>
        <dbReference type="EMBL" id="NXU69904.1"/>
    </source>
</evidence>
<dbReference type="Pfam" id="PF21547">
    <property type="entry name" value="TTI1"/>
    <property type="match status" value="1"/>
</dbReference>
<evidence type="ECO:0000313" key="4">
    <source>
        <dbReference type="Proteomes" id="UP000558460"/>
    </source>
</evidence>
<dbReference type="Proteomes" id="UP000558460">
    <property type="component" value="Unassembled WGS sequence"/>
</dbReference>
<name>A0A7L3MTW3_9PASS</name>
<evidence type="ECO:0000256" key="1">
    <source>
        <dbReference type="SAM" id="MobiDB-lite"/>
    </source>
</evidence>
<keyword evidence="4" id="KW-1185">Reference proteome</keyword>
<sequence>LYPVLEKAGDRTLLISETALGTLADICEACGYNSVQCLINENSDYLVNGISLNLRQLAYQPRASQVLDTMLRHSDASLLPLVEDVIQDVLSALDQSYNSQASTFLRVLHSVMTALVQWFGVPSAEEHQQRQTGKGQSRTRSQGQQEVAMTSQEVERFFLDYVRQKQIAEGDLPDLEEEEAGQCCAWLERSPSSDTEGEAPMPIHAQLARDVMERCIHLLSDGSLRVRLKVLDVLELCVSVLHPHGNHLLPMAHRVWPALVTRLISDDPLAVLRAFKVLCTLAQTCGDFLRQRFSKDVLPKLTSSLLSQAPVSARAGPVYSHTLAFKLQLAVLQGLGSLCERLDMGE</sequence>
<dbReference type="InterPro" id="IPR052587">
    <property type="entry name" value="TELO2-interacting_protein_1"/>
</dbReference>
<dbReference type="PANTHER" id="PTHR18460:SF3">
    <property type="entry name" value="TELO2-INTERACTING PROTEIN 1 HOMOLOG"/>
    <property type="match status" value="1"/>
</dbReference>
<dbReference type="InterPro" id="IPR057567">
    <property type="entry name" value="TPR_TTI1_C"/>
</dbReference>
<evidence type="ECO:0000259" key="2">
    <source>
        <dbReference type="Pfam" id="PF24181"/>
    </source>
</evidence>
<dbReference type="OrthoDB" id="49511at2759"/>
<dbReference type="InterPro" id="IPR016024">
    <property type="entry name" value="ARM-type_fold"/>
</dbReference>
<dbReference type="AlphaFoldDB" id="A0A7L3MTW3"/>
<dbReference type="SUPFAM" id="SSF48371">
    <property type="entry name" value="ARM repeat"/>
    <property type="match status" value="1"/>
</dbReference>
<dbReference type="Gene3D" id="1.25.10.10">
    <property type="entry name" value="Leucine-rich Repeat Variant"/>
    <property type="match status" value="1"/>
</dbReference>
<comment type="caution">
    <text evidence="3">The sequence shown here is derived from an EMBL/GenBank/DDBJ whole genome shotgun (WGS) entry which is preliminary data.</text>
</comment>
<feature type="domain" description="TTI1 C-terminal TPR" evidence="2">
    <location>
        <begin position="107"/>
        <end position="346"/>
    </location>
</feature>
<protein>
    <submittedName>
        <fullName evidence="3">TTI1 protein</fullName>
    </submittedName>
</protein>
<feature type="non-terminal residue" evidence="3">
    <location>
        <position position="346"/>
    </location>
</feature>
<feature type="region of interest" description="Disordered" evidence="1">
    <location>
        <begin position="126"/>
        <end position="146"/>
    </location>
</feature>
<feature type="non-terminal residue" evidence="3">
    <location>
        <position position="1"/>
    </location>
</feature>
<organism evidence="3 4">
    <name type="scientific">Horornis vulcanius</name>
    <dbReference type="NCBI Taxonomy" id="2585811"/>
    <lineage>
        <taxon>Eukaryota</taxon>
        <taxon>Metazoa</taxon>
        <taxon>Chordata</taxon>
        <taxon>Craniata</taxon>
        <taxon>Vertebrata</taxon>
        <taxon>Euteleostomi</taxon>
        <taxon>Archelosauria</taxon>
        <taxon>Archosauria</taxon>
        <taxon>Dinosauria</taxon>
        <taxon>Saurischia</taxon>
        <taxon>Theropoda</taxon>
        <taxon>Coelurosauria</taxon>
        <taxon>Aves</taxon>
        <taxon>Neognathae</taxon>
        <taxon>Neoaves</taxon>
        <taxon>Telluraves</taxon>
        <taxon>Australaves</taxon>
        <taxon>Passeriformes</taxon>
        <taxon>Sylvioidea</taxon>
        <taxon>Scotocercidae</taxon>
        <taxon>Horornis</taxon>
    </lineage>
</organism>
<dbReference type="InterPro" id="IPR011989">
    <property type="entry name" value="ARM-like"/>
</dbReference>
<dbReference type="Pfam" id="PF24181">
    <property type="entry name" value="TPR_TTI1_C"/>
    <property type="match status" value="1"/>
</dbReference>
<accession>A0A7L3MTW3</accession>
<dbReference type="PANTHER" id="PTHR18460">
    <property type="entry name" value="TEL2 INTERACTING PROTEIN 1 TTI1 FAMILY MEMBER"/>
    <property type="match status" value="1"/>
</dbReference>
<reference evidence="3 4" key="1">
    <citation type="submission" date="2019-09" db="EMBL/GenBank/DDBJ databases">
        <title>Bird 10,000 Genomes (B10K) Project - Family phase.</title>
        <authorList>
            <person name="Zhang G."/>
        </authorList>
    </citation>
    <scope>NUCLEOTIDE SEQUENCE [LARGE SCALE GENOMIC DNA]</scope>
    <source>
        <strain evidence="3">B10K-DU-029-69</strain>
        <tissue evidence="3">Muscle</tissue>
    </source>
</reference>
<dbReference type="GO" id="GO:0005737">
    <property type="term" value="C:cytoplasm"/>
    <property type="evidence" value="ECO:0007669"/>
    <property type="project" value="TreeGrafter"/>
</dbReference>